<feature type="compositionally biased region" description="Polar residues" evidence="1">
    <location>
        <begin position="1"/>
        <end position="19"/>
    </location>
</feature>
<evidence type="ECO:0000313" key="3">
    <source>
        <dbReference type="Proteomes" id="UP001604335"/>
    </source>
</evidence>
<feature type="region of interest" description="Disordered" evidence="1">
    <location>
        <begin position="61"/>
        <end position="80"/>
    </location>
</feature>
<name>A0ABW7C853_9CYAN</name>
<dbReference type="Proteomes" id="UP001604335">
    <property type="component" value="Unassembled WGS sequence"/>
</dbReference>
<sequence>MRRSTAQSMGQLIQPSTGRSILPDRPHNDPAVAIARTPMDYPDAMPADLAPDAIEPVARPSLTTENLEPPTDLSLQLPDPEDDKISFSDFQIQIDNAWRVCDRFDLQTDIWRGRILRIVRDREKRSGDGRGTGFLNWLKDREISKSQAYSLIELADSADRLMDQDALEPETLRHFSKRAFVATAKAPAEVQHMVVAAAHQGDRIATNTVRRLTDEWQAATSELLPENIRIKAAEHSLPARYLAPLVREMEKLPEVHQVALREEIEDQPDKETVKQATAQAKFLARYLDAATRVAALDRPELDLEQALEEALRLGSLNLAADLVNQAAQLEQAIAKTYSSWKRVRDLADRLWVDSGASTPHLRNLISCLGTLSSEQVSVPLAGGGDRVVRLQVLEEAEVGAEVEPFPAP</sequence>
<comment type="caution">
    <text evidence="2">The sequence shown here is derived from an EMBL/GenBank/DDBJ whole genome shotgun (WGS) entry which is preliminary data.</text>
</comment>
<reference evidence="3" key="1">
    <citation type="journal article" date="2024" name="Algal Res.">
        <title>Biochemical, toxicological and genomic investigation of a high-biomass producing Limnothrix strain isolated from Italian shallow drinking water reservoir.</title>
        <authorList>
            <person name="Simonazzi M."/>
            <person name="Shishido T.K."/>
            <person name="Delbaje E."/>
            <person name="Wahlsten M."/>
            <person name="Fewer D.P."/>
            <person name="Sivonen K."/>
            <person name="Pezzolesi L."/>
            <person name="Pistocchi R."/>
        </authorList>
    </citation>
    <scope>NUCLEOTIDE SEQUENCE [LARGE SCALE GENOMIC DNA]</scope>
    <source>
        <strain evidence="3">LRLZ20PSL1</strain>
    </source>
</reference>
<dbReference type="EMBL" id="JAZAQF010000035">
    <property type="protein sequence ID" value="MFG3817365.1"/>
    <property type="molecule type" value="Genomic_DNA"/>
</dbReference>
<evidence type="ECO:0000256" key="1">
    <source>
        <dbReference type="SAM" id="MobiDB-lite"/>
    </source>
</evidence>
<proteinExistence type="predicted"/>
<evidence type="ECO:0000313" key="2">
    <source>
        <dbReference type="EMBL" id="MFG3817365.1"/>
    </source>
</evidence>
<feature type="region of interest" description="Disordered" evidence="1">
    <location>
        <begin position="1"/>
        <end position="32"/>
    </location>
</feature>
<gene>
    <name evidence="2" type="ORF">VPK24_06915</name>
</gene>
<keyword evidence="3" id="KW-1185">Reference proteome</keyword>
<protein>
    <submittedName>
        <fullName evidence="2">Uncharacterized protein</fullName>
    </submittedName>
</protein>
<organism evidence="2 3">
    <name type="scientific">Limnothrix redekei LRLZ20PSL1</name>
    <dbReference type="NCBI Taxonomy" id="3112953"/>
    <lineage>
        <taxon>Bacteria</taxon>
        <taxon>Bacillati</taxon>
        <taxon>Cyanobacteriota</taxon>
        <taxon>Cyanophyceae</taxon>
        <taxon>Pseudanabaenales</taxon>
        <taxon>Pseudanabaenaceae</taxon>
        <taxon>Limnothrix</taxon>
    </lineage>
</organism>
<accession>A0ABW7C853</accession>